<dbReference type="AlphaFoldDB" id="A0A9P6E7Q0"/>
<dbReference type="OrthoDB" id="2961286at2759"/>
<protein>
    <recommendedName>
        <fullName evidence="3">DUF4100 domain-containing protein</fullName>
    </recommendedName>
</protein>
<dbReference type="CDD" id="cd00303">
    <property type="entry name" value="retropepsin_like"/>
    <property type="match status" value="1"/>
</dbReference>
<evidence type="ECO:0000313" key="4">
    <source>
        <dbReference type="EMBL" id="KAF9524054.1"/>
    </source>
</evidence>
<evidence type="ECO:0000313" key="5">
    <source>
        <dbReference type="Proteomes" id="UP000807306"/>
    </source>
</evidence>
<feature type="compositionally biased region" description="Basic residues" evidence="2">
    <location>
        <begin position="230"/>
        <end position="252"/>
    </location>
</feature>
<feature type="compositionally biased region" description="Basic and acidic residues" evidence="2">
    <location>
        <begin position="571"/>
        <end position="582"/>
    </location>
</feature>
<keyword evidence="1" id="KW-0378">Hydrolase</keyword>
<dbReference type="GO" id="GO:0006508">
    <property type="term" value="P:proteolysis"/>
    <property type="evidence" value="ECO:0007669"/>
    <property type="project" value="InterPro"/>
</dbReference>
<evidence type="ECO:0000256" key="2">
    <source>
        <dbReference type="SAM" id="MobiDB-lite"/>
    </source>
</evidence>
<feature type="region of interest" description="Disordered" evidence="2">
    <location>
        <begin position="190"/>
        <end position="281"/>
    </location>
</feature>
<dbReference type="Gene3D" id="2.40.70.10">
    <property type="entry name" value="Acid Proteases"/>
    <property type="match status" value="1"/>
</dbReference>
<feature type="compositionally biased region" description="Low complexity" evidence="2">
    <location>
        <begin position="511"/>
        <end position="532"/>
    </location>
</feature>
<feature type="domain" description="DUF4100" evidence="3">
    <location>
        <begin position="504"/>
        <end position="634"/>
    </location>
</feature>
<evidence type="ECO:0000256" key="1">
    <source>
        <dbReference type="ARBA" id="ARBA00022750"/>
    </source>
</evidence>
<keyword evidence="1" id="KW-0645">Protease</keyword>
<sequence>GTKNAPRTFDGSYKRVERFLDHCDKLFTQHNIRDDQDKVNALIDYCSTDVIDYVRTLDDFRIPDWDQLREALLTGYDAEKLTTRHRPERFRKFIRKSRQRSIQELGDWRKYCREYETIAGQLRTNGYIQERDYRALFWKGIPCRLRMIFETKLLSMQPQHNLAEPYNIAHIKEVAQSHFLRNRFTDTTMQPNYVGYHTDTDSESEDSGNESDSESEDESSCSGDSDDDRKKHRRAKKKKSKSKKKSSHSKHHITCESKERTITSEPAVSSDRRHEHETASEVESLIEKLNSMSLNDPSYGNLYYRVLRLDRTGMAARCITHEPYKVTQVAPRPQPPMRPPMPQQVHPNMQQPPMQAGQPMTYRPSAATYPNNIPLNSDPRSNRCFGCMGLGHILPHCPEMKDLLAKGLAIQDPNTRKYLLPSGHQIMRLPGEGLIQATMRLREQAPTSNFVTGRRYRNVRDSDDEDSDDEEFQVFEAGREKNAKKITDARKNVMQGPSTAAQTGGIRTRKQAQQAQQDNQPSQPSQTQPTQPIARSSPPPVPPVPQPTPDPPIHSIDARRAAKRRPPGKNKGTDRKGGERTRAVPRQSEASAQVETKAVLEDILSTTVQFPLRTILGSSKEISHALQEYIRPRNRPAQPTANQVSVYNVAENEGVLIRVKLEYNGVPVTAIVDTGSQLNIIREGLANSLNMPIDKTYNITMRDANGGKGELNGFIRDVNLTAGLIFTTTSLHVGQTVPFDLLLGRPWQQGNYVSIVERKSGTYLLF</sequence>
<accession>A0A9P6E7Q0</accession>
<feature type="non-terminal residue" evidence="4">
    <location>
        <position position="766"/>
    </location>
</feature>
<dbReference type="Pfam" id="PF13352">
    <property type="entry name" value="DUF4100"/>
    <property type="match status" value="1"/>
</dbReference>
<feature type="compositionally biased region" description="Basic and acidic residues" evidence="2">
    <location>
        <begin position="253"/>
        <end position="262"/>
    </location>
</feature>
<dbReference type="GO" id="GO:0004190">
    <property type="term" value="F:aspartic-type endopeptidase activity"/>
    <property type="evidence" value="ECO:0007669"/>
    <property type="project" value="UniProtKB-KW"/>
</dbReference>
<dbReference type="InterPro" id="IPR025165">
    <property type="entry name" value="DUF4100"/>
</dbReference>
<feature type="region of interest" description="Disordered" evidence="2">
    <location>
        <begin position="352"/>
        <end position="374"/>
    </location>
</feature>
<feature type="non-terminal residue" evidence="4">
    <location>
        <position position="1"/>
    </location>
</feature>
<feature type="compositionally biased region" description="Pro residues" evidence="2">
    <location>
        <begin position="537"/>
        <end position="552"/>
    </location>
</feature>
<dbReference type="Proteomes" id="UP000807306">
    <property type="component" value="Unassembled WGS sequence"/>
</dbReference>
<dbReference type="EMBL" id="MU157905">
    <property type="protein sequence ID" value="KAF9524054.1"/>
    <property type="molecule type" value="Genomic_DNA"/>
</dbReference>
<gene>
    <name evidence="4" type="ORF">CPB83DRAFT_740491</name>
</gene>
<proteinExistence type="predicted"/>
<evidence type="ECO:0000259" key="3">
    <source>
        <dbReference type="Pfam" id="PF13352"/>
    </source>
</evidence>
<name>A0A9P6E7Q0_9AGAR</name>
<feature type="region of interest" description="Disordered" evidence="2">
    <location>
        <begin position="486"/>
        <end position="595"/>
    </location>
</feature>
<feature type="compositionally biased region" description="Basic and acidic residues" evidence="2">
    <location>
        <begin position="270"/>
        <end position="279"/>
    </location>
</feature>
<keyword evidence="5" id="KW-1185">Reference proteome</keyword>
<organism evidence="4 5">
    <name type="scientific">Crepidotus variabilis</name>
    <dbReference type="NCBI Taxonomy" id="179855"/>
    <lineage>
        <taxon>Eukaryota</taxon>
        <taxon>Fungi</taxon>
        <taxon>Dikarya</taxon>
        <taxon>Basidiomycota</taxon>
        <taxon>Agaricomycotina</taxon>
        <taxon>Agaricomycetes</taxon>
        <taxon>Agaricomycetidae</taxon>
        <taxon>Agaricales</taxon>
        <taxon>Agaricineae</taxon>
        <taxon>Crepidotaceae</taxon>
        <taxon>Crepidotus</taxon>
    </lineage>
</organism>
<reference evidence="4" key="1">
    <citation type="submission" date="2020-11" db="EMBL/GenBank/DDBJ databases">
        <authorList>
            <consortium name="DOE Joint Genome Institute"/>
            <person name="Ahrendt S."/>
            <person name="Riley R."/>
            <person name="Andreopoulos W."/>
            <person name="Labutti K."/>
            <person name="Pangilinan J."/>
            <person name="Ruiz-Duenas F.J."/>
            <person name="Barrasa J.M."/>
            <person name="Sanchez-Garcia M."/>
            <person name="Camarero S."/>
            <person name="Miyauchi S."/>
            <person name="Serrano A."/>
            <person name="Linde D."/>
            <person name="Babiker R."/>
            <person name="Drula E."/>
            <person name="Ayuso-Fernandez I."/>
            <person name="Pacheco R."/>
            <person name="Padilla G."/>
            <person name="Ferreira P."/>
            <person name="Barriuso J."/>
            <person name="Kellner H."/>
            <person name="Castanera R."/>
            <person name="Alfaro M."/>
            <person name="Ramirez L."/>
            <person name="Pisabarro A.G."/>
            <person name="Kuo A."/>
            <person name="Tritt A."/>
            <person name="Lipzen A."/>
            <person name="He G."/>
            <person name="Yan M."/>
            <person name="Ng V."/>
            <person name="Cullen D."/>
            <person name="Martin F."/>
            <person name="Rosso M.-N."/>
            <person name="Henrissat B."/>
            <person name="Hibbett D."/>
            <person name="Martinez A.T."/>
            <person name="Grigoriev I.V."/>
        </authorList>
    </citation>
    <scope>NUCLEOTIDE SEQUENCE</scope>
    <source>
        <strain evidence="4">CBS 506.95</strain>
    </source>
</reference>
<dbReference type="InterPro" id="IPR021109">
    <property type="entry name" value="Peptidase_aspartic_dom_sf"/>
</dbReference>
<dbReference type="Pfam" id="PF13975">
    <property type="entry name" value="gag-asp_proteas"/>
    <property type="match status" value="1"/>
</dbReference>
<feature type="compositionally biased region" description="Acidic residues" evidence="2">
    <location>
        <begin position="201"/>
        <end position="219"/>
    </location>
</feature>
<comment type="caution">
    <text evidence="4">The sequence shown here is derived from an EMBL/GenBank/DDBJ whole genome shotgun (WGS) entry which is preliminary data.</text>
</comment>
<dbReference type="InterPro" id="IPR001969">
    <property type="entry name" value="Aspartic_peptidase_AS"/>
</dbReference>
<keyword evidence="1" id="KW-0064">Aspartyl protease</keyword>
<dbReference type="SUPFAM" id="SSF50630">
    <property type="entry name" value="Acid proteases"/>
    <property type="match status" value="1"/>
</dbReference>
<dbReference type="PROSITE" id="PS00141">
    <property type="entry name" value="ASP_PROTEASE"/>
    <property type="match status" value="1"/>
</dbReference>